<gene>
    <name evidence="2" type="ORF">GY632_0044</name>
</gene>
<keyword evidence="1" id="KW-0812">Transmembrane</keyword>
<feature type="transmembrane region" description="Helical" evidence="1">
    <location>
        <begin position="105"/>
        <end position="126"/>
    </location>
</feature>
<keyword evidence="1" id="KW-0472">Membrane</keyword>
<keyword evidence="1" id="KW-1133">Transmembrane helix</keyword>
<name>A0A9P5D0U0_9EURO</name>
<accession>A0A9P5D0U0</accession>
<comment type="caution">
    <text evidence="2">The sequence shown here is derived from an EMBL/GenBank/DDBJ whole genome shotgun (WGS) entry which is preliminary data.</text>
</comment>
<evidence type="ECO:0000313" key="2">
    <source>
        <dbReference type="EMBL" id="KAF3901304.1"/>
    </source>
</evidence>
<reference evidence="2" key="1">
    <citation type="submission" date="2020-03" db="EMBL/GenBank/DDBJ databases">
        <title>Whole Genome Sequence of Trichophyton interdigitale from India.</title>
        <authorList>
            <person name="Kumar P."/>
        </authorList>
    </citation>
    <scope>NUCLEOTIDE SEQUENCE</scope>
    <source>
        <strain evidence="2">UCMS-IGIB-CI14</strain>
    </source>
</reference>
<dbReference type="EMBL" id="JAAQVJ010000001">
    <property type="protein sequence ID" value="KAF3901304.1"/>
    <property type="molecule type" value="Genomic_DNA"/>
</dbReference>
<organism evidence="2 3">
    <name type="scientific">Trichophyton interdigitale</name>
    <dbReference type="NCBI Taxonomy" id="101480"/>
    <lineage>
        <taxon>Eukaryota</taxon>
        <taxon>Fungi</taxon>
        <taxon>Dikarya</taxon>
        <taxon>Ascomycota</taxon>
        <taxon>Pezizomycotina</taxon>
        <taxon>Eurotiomycetes</taxon>
        <taxon>Eurotiomycetidae</taxon>
        <taxon>Onygenales</taxon>
        <taxon>Arthrodermataceae</taxon>
        <taxon>Trichophyton</taxon>
    </lineage>
</organism>
<sequence length="147" mass="16333">MLVKRPAKLLANLPANLPPAGRLHCLGPSCIRDAKPERERFCCLISCIEVCNFAVYDTYDTAGSEKPLPFSSCMDETPSHASLHPQPLFAISSEPRERRRQRRRALYGALGSVSQTIGIVDGHVLYGAQVKNTYNDDMHLHGPCLVW</sequence>
<dbReference type="Proteomes" id="UP000749309">
    <property type="component" value="Unassembled WGS sequence"/>
</dbReference>
<evidence type="ECO:0000313" key="3">
    <source>
        <dbReference type="Proteomes" id="UP000749309"/>
    </source>
</evidence>
<evidence type="ECO:0000256" key="1">
    <source>
        <dbReference type="SAM" id="Phobius"/>
    </source>
</evidence>
<protein>
    <submittedName>
        <fullName evidence="2">Uncharacterized protein</fullName>
    </submittedName>
</protein>
<proteinExistence type="predicted"/>
<dbReference type="AlphaFoldDB" id="A0A9P5D0U0"/>